<evidence type="ECO:0000256" key="1">
    <source>
        <dbReference type="SAM" id="Phobius"/>
    </source>
</evidence>
<proteinExistence type="predicted"/>
<feature type="transmembrane region" description="Helical" evidence="1">
    <location>
        <begin position="58"/>
        <end position="86"/>
    </location>
</feature>
<keyword evidence="1" id="KW-0812">Transmembrane</keyword>
<keyword evidence="1" id="KW-0472">Membrane</keyword>
<sequence>MAELIEAKEGEQYPLLKADSGGGDGNTSLSQPPLNDVTSVCNITRTPKRSWIDRWPEFFSACWIAFILFCFGISFLAFFTLGVNVFRRQPLLITKHNASKQASTVFYHHIIPGGSYVPFMCGRMVVSLWT</sequence>
<evidence type="ECO:0000313" key="3">
    <source>
        <dbReference type="Proteomes" id="UP000837857"/>
    </source>
</evidence>
<feature type="non-terminal residue" evidence="2">
    <location>
        <position position="1"/>
    </location>
</feature>
<name>A0ABN8HMT7_9NEOP</name>
<protein>
    <submittedName>
        <fullName evidence="2">Uncharacterized protein</fullName>
    </submittedName>
</protein>
<dbReference type="EMBL" id="OW152822">
    <property type="protein sequence ID" value="CAH2037417.1"/>
    <property type="molecule type" value="Genomic_DNA"/>
</dbReference>
<accession>A0ABN8HMT7</accession>
<gene>
    <name evidence="2" type="ORF">IPOD504_LOCUS1159</name>
</gene>
<keyword evidence="1" id="KW-1133">Transmembrane helix</keyword>
<dbReference type="Proteomes" id="UP000837857">
    <property type="component" value="Chromosome 10"/>
</dbReference>
<keyword evidence="3" id="KW-1185">Reference proteome</keyword>
<evidence type="ECO:0000313" key="2">
    <source>
        <dbReference type="EMBL" id="CAH2037417.1"/>
    </source>
</evidence>
<organism evidence="2 3">
    <name type="scientific">Iphiclides podalirius</name>
    <name type="common">scarce swallowtail</name>
    <dbReference type="NCBI Taxonomy" id="110791"/>
    <lineage>
        <taxon>Eukaryota</taxon>
        <taxon>Metazoa</taxon>
        <taxon>Ecdysozoa</taxon>
        <taxon>Arthropoda</taxon>
        <taxon>Hexapoda</taxon>
        <taxon>Insecta</taxon>
        <taxon>Pterygota</taxon>
        <taxon>Neoptera</taxon>
        <taxon>Endopterygota</taxon>
        <taxon>Lepidoptera</taxon>
        <taxon>Glossata</taxon>
        <taxon>Ditrysia</taxon>
        <taxon>Papilionoidea</taxon>
        <taxon>Papilionidae</taxon>
        <taxon>Papilioninae</taxon>
        <taxon>Iphiclides</taxon>
    </lineage>
</organism>
<reference evidence="2" key="1">
    <citation type="submission" date="2022-03" db="EMBL/GenBank/DDBJ databases">
        <authorList>
            <person name="Martin H S."/>
        </authorList>
    </citation>
    <scope>NUCLEOTIDE SEQUENCE</scope>
</reference>